<evidence type="ECO:0000256" key="2">
    <source>
        <dbReference type="SAM" id="MobiDB-lite"/>
    </source>
</evidence>
<protein>
    <submittedName>
        <fullName evidence="3">Uncharacterized protein</fullName>
    </submittedName>
</protein>
<evidence type="ECO:0000313" key="3">
    <source>
        <dbReference type="EMBL" id="GDY29356.1"/>
    </source>
</evidence>
<comment type="caution">
    <text evidence="3">The sequence shown here is derived from an EMBL/GenBank/DDBJ whole genome shotgun (WGS) entry which is preliminary data.</text>
</comment>
<feature type="compositionally biased region" description="Low complexity" evidence="2">
    <location>
        <begin position="187"/>
        <end position="210"/>
    </location>
</feature>
<dbReference type="Gene3D" id="3.30.1310.10">
    <property type="entry name" value="Nucleoid-associated protein YbaB-like domain"/>
    <property type="match status" value="1"/>
</dbReference>
<feature type="region of interest" description="Disordered" evidence="2">
    <location>
        <begin position="128"/>
        <end position="252"/>
    </location>
</feature>
<dbReference type="InterPro" id="IPR036894">
    <property type="entry name" value="YbaB-like_sf"/>
</dbReference>
<proteinExistence type="predicted"/>
<feature type="coiled-coil region" evidence="1">
    <location>
        <begin position="9"/>
        <end position="36"/>
    </location>
</feature>
<dbReference type="RefSeq" id="WP_137812529.1">
    <property type="nucleotide sequence ID" value="NZ_BJFL01000003.1"/>
</dbReference>
<dbReference type="EMBL" id="BJFL01000003">
    <property type="protein sequence ID" value="GDY29356.1"/>
    <property type="molecule type" value="Genomic_DNA"/>
</dbReference>
<keyword evidence="4" id="KW-1185">Reference proteome</keyword>
<dbReference type="SUPFAM" id="SSF82607">
    <property type="entry name" value="YbaB-like"/>
    <property type="match status" value="1"/>
</dbReference>
<name>A0A4D4J4B4_9PSEU</name>
<dbReference type="OrthoDB" id="3627122at2"/>
<accession>A0A4D4J4B4</accession>
<reference evidence="4" key="1">
    <citation type="submission" date="2019-04" db="EMBL/GenBank/DDBJ databases">
        <title>Draft genome sequence of Pseudonocardiaceae bacterium SL3-2-4.</title>
        <authorList>
            <person name="Ningsih F."/>
            <person name="Yokota A."/>
            <person name="Sakai Y."/>
            <person name="Nanatani K."/>
            <person name="Yabe S."/>
            <person name="Oetari A."/>
            <person name="Sjamsuridzal W."/>
        </authorList>
    </citation>
    <scope>NUCLEOTIDE SEQUENCE [LARGE SCALE GENOMIC DNA]</scope>
    <source>
        <strain evidence="4">SL3-2-4</strain>
    </source>
</reference>
<organism evidence="3 4">
    <name type="scientific">Gandjariella thermophila</name>
    <dbReference type="NCBI Taxonomy" id="1931992"/>
    <lineage>
        <taxon>Bacteria</taxon>
        <taxon>Bacillati</taxon>
        <taxon>Actinomycetota</taxon>
        <taxon>Actinomycetes</taxon>
        <taxon>Pseudonocardiales</taxon>
        <taxon>Pseudonocardiaceae</taxon>
        <taxon>Gandjariella</taxon>
    </lineage>
</organism>
<dbReference type="GO" id="GO:0003677">
    <property type="term" value="F:DNA binding"/>
    <property type="evidence" value="ECO:0007669"/>
    <property type="project" value="InterPro"/>
</dbReference>
<dbReference type="Pfam" id="PF02575">
    <property type="entry name" value="YbaB_DNA_bd"/>
    <property type="match status" value="1"/>
</dbReference>
<feature type="compositionally biased region" description="Low complexity" evidence="2">
    <location>
        <begin position="169"/>
        <end position="179"/>
    </location>
</feature>
<dbReference type="AlphaFoldDB" id="A0A4D4J4B4"/>
<evidence type="ECO:0000256" key="1">
    <source>
        <dbReference type="SAM" id="Coils"/>
    </source>
</evidence>
<gene>
    <name evidence="3" type="ORF">GTS_09890</name>
</gene>
<dbReference type="InterPro" id="IPR004401">
    <property type="entry name" value="YbaB/EbfC"/>
</dbReference>
<dbReference type="Proteomes" id="UP000298860">
    <property type="component" value="Unassembled WGS sequence"/>
</dbReference>
<evidence type="ECO:0000313" key="4">
    <source>
        <dbReference type="Proteomes" id="UP000298860"/>
    </source>
</evidence>
<keyword evidence="1" id="KW-0175">Coiled coil</keyword>
<sequence>MTEPVTEQVERLRHRLEAVRRNQRDAEERFARLDAMRAEVAAIETAVTSSDRAVTVVAGPGGSVKSVRFADEARRLTPNQLSQTVTATIQRAVAEAAKQQATVVQSYVGDDIDVLGRVMKTQEELLGHALRPAETEAPTGVPGHRASSPAPPPSHHRPGTQPRGRLGWGPAAAPGQRPGHAPPPPAGSAAAPAVPPGGARPAPRRPAVAPSHDDPEQFSVFDRGTRPTQPPAAPGTSRNSDGVMRLYDEENG</sequence>